<proteinExistence type="predicted"/>
<accession>A0A9J2PJ49</accession>
<dbReference type="AlphaFoldDB" id="A0A9J2PJ49"/>
<dbReference type="Proteomes" id="UP000036681">
    <property type="component" value="Unplaced"/>
</dbReference>
<evidence type="ECO:0000313" key="1">
    <source>
        <dbReference type="Proteomes" id="UP000036681"/>
    </source>
</evidence>
<reference evidence="2" key="1">
    <citation type="submission" date="2023-03" db="UniProtKB">
        <authorList>
            <consortium name="WormBaseParasite"/>
        </authorList>
    </citation>
    <scope>IDENTIFICATION</scope>
</reference>
<name>A0A9J2PJ49_ASCLU</name>
<organism evidence="1 2">
    <name type="scientific">Ascaris lumbricoides</name>
    <name type="common">Giant roundworm</name>
    <dbReference type="NCBI Taxonomy" id="6252"/>
    <lineage>
        <taxon>Eukaryota</taxon>
        <taxon>Metazoa</taxon>
        <taxon>Ecdysozoa</taxon>
        <taxon>Nematoda</taxon>
        <taxon>Chromadorea</taxon>
        <taxon>Rhabditida</taxon>
        <taxon>Spirurina</taxon>
        <taxon>Ascaridomorpha</taxon>
        <taxon>Ascaridoidea</taxon>
        <taxon>Ascarididae</taxon>
        <taxon>Ascaris</taxon>
    </lineage>
</organism>
<evidence type="ECO:0000313" key="2">
    <source>
        <dbReference type="WBParaSite" id="ALUE_0000935401-mRNA-1"/>
    </source>
</evidence>
<keyword evidence="1" id="KW-1185">Reference proteome</keyword>
<sequence>MSCQVENFPVDFLTANHFTVRGGIRQAAAPKHARLQRILAALPVITRPPPERAPADVRREFEEMVETPG</sequence>
<dbReference type="WBParaSite" id="ALUE_0000935401-mRNA-1">
    <property type="protein sequence ID" value="ALUE_0000935401-mRNA-1"/>
    <property type="gene ID" value="ALUE_0000935401"/>
</dbReference>
<protein>
    <submittedName>
        <fullName evidence="2">Uncharacterized protein</fullName>
    </submittedName>
</protein>